<evidence type="ECO:0000313" key="2">
    <source>
        <dbReference type="Proteomes" id="UP000238479"/>
    </source>
</evidence>
<dbReference type="Gramene" id="PRQ24918">
    <property type="protein sequence ID" value="PRQ24918"/>
    <property type="gene ID" value="RchiOBHm_Chr6g0277751"/>
</dbReference>
<name>A0A2P6PSK5_ROSCH</name>
<reference evidence="1 2" key="1">
    <citation type="journal article" date="2018" name="Nat. Genet.">
        <title>The Rosa genome provides new insights in the design of modern roses.</title>
        <authorList>
            <person name="Bendahmane M."/>
        </authorList>
    </citation>
    <scope>NUCLEOTIDE SEQUENCE [LARGE SCALE GENOMIC DNA]</scope>
    <source>
        <strain evidence="2">cv. Old Blush</strain>
    </source>
</reference>
<evidence type="ECO:0000313" key="1">
    <source>
        <dbReference type="EMBL" id="PRQ24918.1"/>
    </source>
</evidence>
<dbReference type="Proteomes" id="UP000238479">
    <property type="component" value="Chromosome 6"/>
</dbReference>
<keyword evidence="2" id="KW-1185">Reference proteome</keyword>
<comment type="caution">
    <text evidence="1">The sequence shown here is derived from an EMBL/GenBank/DDBJ whole genome shotgun (WGS) entry which is preliminary data.</text>
</comment>
<dbReference type="AlphaFoldDB" id="A0A2P6PSK5"/>
<gene>
    <name evidence="1" type="ORF">RchiOBHm_Chr6g0277751</name>
</gene>
<sequence>MEICSMMYDFFMVNGWHVASYQAIISPFKYSCNQSEYNSNLASMFYI</sequence>
<organism evidence="1 2">
    <name type="scientific">Rosa chinensis</name>
    <name type="common">China rose</name>
    <dbReference type="NCBI Taxonomy" id="74649"/>
    <lineage>
        <taxon>Eukaryota</taxon>
        <taxon>Viridiplantae</taxon>
        <taxon>Streptophyta</taxon>
        <taxon>Embryophyta</taxon>
        <taxon>Tracheophyta</taxon>
        <taxon>Spermatophyta</taxon>
        <taxon>Magnoliopsida</taxon>
        <taxon>eudicotyledons</taxon>
        <taxon>Gunneridae</taxon>
        <taxon>Pentapetalae</taxon>
        <taxon>rosids</taxon>
        <taxon>fabids</taxon>
        <taxon>Rosales</taxon>
        <taxon>Rosaceae</taxon>
        <taxon>Rosoideae</taxon>
        <taxon>Rosoideae incertae sedis</taxon>
        <taxon>Rosa</taxon>
    </lineage>
</organism>
<proteinExistence type="predicted"/>
<dbReference type="EMBL" id="PDCK01000044">
    <property type="protein sequence ID" value="PRQ24918.1"/>
    <property type="molecule type" value="Genomic_DNA"/>
</dbReference>
<accession>A0A2P6PSK5</accession>
<protein>
    <submittedName>
        <fullName evidence="1">Uncharacterized protein</fullName>
    </submittedName>
</protein>